<name>Q8VNS4_ECOLX</name>
<dbReference type="InterPro" id="IPR009275">
    <property type="entry name" value="SepZ"/>
</dbReference>
<keyword evidence="1" id="KW-1133">Transmembrane helix</keyword>
<proteinExistence type="predicted"/>
<dbReference type="AlphaFoldDB" id="Q8VNS4"/>
<protein>
    <submittedName>
        <fullName evidence="2">SepZ protein</fullName>
    </submittedName>
</protein>
<feature type="transmembrane region" description="Helical" evidence="1">
    <location>
        <begin position="85"/>
        <end position="107"/>
    </location>
</feature>
<keyword evidence="1" id="KW-0472">Membrane</keyword>
<dbReference type="EMBL" id="AJ277443">
    <property type="protein sequence ID" value="CAC81859.1"/>
    <property type="molecule type" value="Genomic_DNA"/>
</dbReference>
<sequence length="110" mass="10693">MSKLDNGEKLMDAANLSPSGGVLPLAATINGNVSVDENTGVMTPENGVSRNIRIAAGIALATTALAALGTGIAMACTTDASSQEFLGLGIATGVLGGVTALGGGLAMKYA</sequence>
<keyword evidence="1" id="KW-0812">Transmembrane</keyword>
<dbReference type="Pfam" id="PF06066">
    <property type="entry name" value="SepZ"/>
    <property type="match status" value="1"/>
</dbReference>
<accession>Q8VNS4</accession>
<gene>
    <name evidence="2" type="primary">sepZ</name>
</gene>
<evidence type="ECO:0000256" key="1">
    <source>
        <dbReference type="SAM" id="Phobius"/>
    </source>
</evidence>
<organism evidence="2">
    <name type="scientific">Escherichia coli</name>
    <dbReference type="NCBI Taxonomy" id="562"/>
    <lineage>
        <taxon>Bacteria</taxon>
        <taxon>Pseudomonadati</taxon>
        <taxon>Pseudomonadota</taxon>
        <taxon>Gammaproteobacteria</taxon>
        <taxon>Enterobacterales</taxon>
        <taxon>Enterobacteriaceae</taxon>
        <taxon>Escherichia</taxon>
    </lineage>
</organism>
<feature type="transmembrane region" description="Helical" evidence="1">
    <location>
        <begin position="52"/>
        <end position="73"/>
    </location>
</feature>
<evidence type="ECO:0000313" key="2">
    <source>
        <dbReference type="EMBL" id="CAC81859.1"/>
    </source>
</evidence>
<reference evidence="2" key="1">
    <citation type="submission" date="2000-04" db="EMBL/GenBank/DDBJ databases">
        <title>Genetic organisation and sequence of the LEE II locus in Shiga toxin-producing Escherichia coli.</title>
        <authorList>
            <person name="Benkel P."/>
            <person name="Chakraborty T."/>
        </authorList>
    </citation>
    <scope>NUCLEOTIDE SEQUENCE</scope>
    <source>
        <strain evidence="2">413/89-1</strain>
    </source>
</reference>